<dbReference type="FunFam" id="3.30.428.10:FF:000011">
    <property type="entry name" value="Fragile histidine triad"/>
    <property type="match status" value="1"/>
</dbReference>
<dbReference type="InterPro" id="IPR036265">
    <property type="entry name" value="HIT-like_sf"/>
</dbReference>
<dbReference type="InterPro" id="IPR019808">
    <property type="entry name" value="Histidine_triad_CS"/>
</dbReference>
<dbReference type="PRINTS" id="PR00332">
    <property type="entry name" value="HISTRIAD"/>
</dbReference>
<reference evidence="10" key="1">
    <citation type="submission" date="2019-03" db="EMBL/GenBank/DDBJ databases">
        <title>Long read genome sequence of the mycoparasitic Pythium oligandrum ATCC 38472 isolated from sugarbeet rhizosphere.</title>
        <authorList>
            <person name="Gaulin E."/>
        </authorList>
    </citation>
    <scope>NUCLEOTIDE SEQUENCE</scope>
    <source>
        <strain evidence="10">ATCC 38472_TT</strain>
    </source>
</reference>
<dbReference type="GO" id="GO:0000166">
    <property type="term" value="F:nucleotide binding"/>
    <property type="evidence" value="ECO:0007669"/>
    <property type="project" value="UniProtKB-KW"/>
</dbReference>
<dbReference type="EMBL" id="SPLM01000037">
    <property type="protein sequence ID" value="TMW65794.1"/>
    <property type="molecule type" value="Genomic_DNA"/>
</dbReference>
<gene>
    <name evidence="10" type="ORF">Poli38472_008436</name>
</gene>
<keyword evidence="1" id="KW-0547">Nucleotide-binding</keyword>
<evidence type="ECO:0000259" key="9">
    <source>
        <dbReference type="PROSITE" id="PS51084"/>
    </source>
</evidence>
<evidence type="ECO:0000313" key="11">
    <source>
        <dbReference type="Proteomes" id="UP000794436"/>
    </source>
</evidence>
<dbReference type="InterPro" id="IPR001310">
    <property type="entry name" value="Histidine_triad_HIT"/>
</dbReference>
<dbReference type="GO" id="GO:0016787">
    <property type="term" value="F:hydrolase activity"/>
    <property type="evidence" value="ECO:0007669"/>
    <property type="project" value="UniProtKB-KW"/>
</dbReference>
<evidence type="ECO:0000256" key="5">
    <source>
        <dbReference type="PIRSR" id="PIRSR639383-2"/>
    </source>
</evidence>
<name>A0A8K1CMH0_PYTOL</name>
<dbReference type="InterPro" id="IPR011146">
    <property type="entry name" value="HIT-like"/>
</dbReference>
<dbReference type="CDD" id="cd01275">
    <property type="entry name" value="FHIT"/>
    <property type="match status" value="1"/>
</dbReference>
<dbReference type="InterPro" id="IPR039383">
    <property type="entry name" value="FHIT"/>
</dbReference>
<feature type="binding site" evidence="5">
    <location>
        <position position="134"/>
    </location>
    <ligand>
        <name>substrate</name>
    </ligand>
</feature>
<dbReference type="OrthoDB" id="680339at2759"/>
<feature type="binding site" evidence="5">
    <location>
        <begin position="196"/>
        <end position="199"/>
    </location>
    <ligand>
        <name>substrate</name>
    </ligand>
</feature>
<feature type="site" description="Important for induction of apoptosis" evidence="6">
    <location>
        <position position="221"/>
    </location>
</feature>
<dbReference type="SUPFAM" id="SSF54197">
    <property type="entry name" value="HIT-like"/>
    <property type="match status" value="1"/>
</dbReference>
<dbReference type="Proteomes" id="UP000794436">
    <property type="component" value="Unassembled WGS sequence"/>
</dbReference>
<evidence type="ECO:0000256" key="8">
    <source>
        <dbReference type="SAM" id="MobiDB-lite"/>
    </source>
</evidence>
<evidence type="ECO:0000256" key="1">
    <source>
        <dbReference type="ARBA" id="ARBA00022741"/>
    </source>
</evidence>
<feature type="active site" description="Tele-AMP-histidine intermediate" evidence="3">
    <location>
        <position position="203"/>
    </location>
</feature>
<evidence type="ECO:0000256" key="7">
    <source>
        <dbReference type="PROSITE-ProRule" id="PRU00464"/>
    </source>
</evidence>
<protein>
    <recommendedName>
        <fullName evidence="9">HIT domain-containing protein</fullName>
    </recommendedName>
</protein>
<feature type="binding site" evidence="5">
    <location>
        <position position="190"/>
    </location>
    <ligand>
        <name>substrate</name>
    </ligand>
</feature>
<keyword evidence="2" id="KW-0378">Hydrolase</keyword>
<dbReference type="AlphaFoldDB" id="A0A8K1CMH0"/>
<dbReference type="PROSITE" id="PS00892">
    <property type="entry name" value="HIT_1"/>
    <property type="match status" value="1"/>
</dbReference>
<dbReference type="Gene3D" id="3.30.428.10">
    <property type="entry name" value="HIT-like"/>
    <property type="match status" value="1"/>
</dbReference>
<evidence type="ECO:0000256" key="4">
    <source>
        <dbReference type="PIRSR" id="PIRSR601310-3"/>
    </source>
</evidence>
<evidence type="ECO:0000256" key="3">
    <source>
        <dbReference type="PIRSR" id="PIRSR601310-1"/>
    </source>
</evidence>
<feature type="region of interest" description="Disordered" evidence="8">
    <location>
        <begin position="228"/>
        <end position="258"/>
    </location>
</feature>
<proteinExistence type="predicted"/>
<accession>A0A8K1CMH0</accession>
<feature type="short sequence motif" description="Histidine triad motif" evidence="4 7">
    <location>
        <begin position="201"/>
        <end position="205"/>
    </location>
</feature>
<evidence type="ECO:0000313" key="10">
    <source>
        <dbReference type="EMBL" id="TMW65794.1"/>
    </source>
</evidence>
<keyword evidence="11" id="KW-1185">Reference proteome</keyword>
<dbReference type="InterPro" id="IPR051884">
    <property type="entry name" value="Bis(5'-adenosyl)-TPase_reg"/>
</dbReference>
<evidence type="ECO:0000256" key="2">
    <source>
        <dbReference type="ARBA" id="ARBA00022801"/>
    </source>
</evidence>
<dbReference type="PANTHER" id="PTHR46243">
    <property type="entry name" value="BIS(5'-ADENOSYL)-TRIPHOSPHATASE"/>
    <property type="match status" value="1"/>
</dbReference>
<sequence length="258" mass="28305">MRLQEEVVRRNIRAIRLLLSSKNARQVTENAALREAITVLQTHGFSVDTQIDGAQAVTPECSKTLVLADREVSTKTTRTSAIIDLANESGIRQTVADLLGVDDPPSTSSRLFGPFLVSTVNIFHQSALSFGLVNLRPIAPGHVLVIPKRIVSRFDALGSDEVSDLWCTAQTVGGKIQSHFNATSLTFAIQDGPDAGQTVPHVHIHVIPRRTGDFVPNDEIYTQIERHERDLGMDNNESASRSQEKMASEASELRALFK</sequence>
<feature type="binding site" evidence="5">
    <location>
        <position position="205"/>
    </location>
    <ligand>
        <name>substrate</name>
    </ligand>
</feature>
<comment type="caution">
    <text evidence="10">The sequence shown here is derived from an EMBL/GenBank/DDBJ whole genome shotgun (WGS) entry which is preliminary data.</text>
</comment>
<feature type="domain" description="HIT" evidence="9">
    <location>
        <begin position="108"/>
        <end position="216"/>
    </location>
</feature>
<organism evidence="10 11">
    <name type="scientific">Pythium oligandrum</name>
    <name type="common">Mycoparasitic fungus</name>
    <dbReference type="NCBI Taxonomy" id="41045"/>
    <lineage>
        <taxon>Eukaryota</taxon>
        <taxon>Sar</taxon>
        <taxon>Stramenopiles</taxon>
        <taxon>Oomycota</taxon>
        <taxon>Peronosporomycetes</taxon>
        <taxon>Pythiales</taxon>
        <taxon>Pythiaceae</taxon>
        <taxon>Pythium</taxon>
    </lineage>
</organism>
<dbReference type="PANTHER" id="PTHR46243:SF1">
    <property type="entry name" value="BIS(5'-ADENOSYL)-TRIPHOSPHATASE"/>
    <property type="match status" value="1"/>
</dbReference>
<dbReference type="Pfam" id="PF01230">
    <property type="entry name" value="HIT"/>
    <property type="match status" value="1"/>
</dbReference>
<dbReference type="PROSITE" id="PS51084">
    <property type="entry name" value="HIT_2"/>
    <property type="match status" value="1"/>
</dbReference>
<evidence type="ECO:0000256" key="6">
    <source>
        <dbReference type="PIRSR" id="PIRSR639383-3"/>
    </source>
</evidence>